<dbReference type="AlphaFoldDB" id="A0A1I1G0W0"/>
<organism evidence="3 4">
    <name type="scientific">Flexibacter flexilis DSM 6793</name>
    <dbReference type="NCBI Taxonomy" id="927664"/>
    <lineage>
        <taxon>Bacteria</taxon>
        <taxon>Pseudomonadati</taxon>
        <taxon>Bacteroidota</taxon>
        <taxon>Cytophagia</taxon>
        <taxon>Cytophagales</taxon>
        <taxon>Flexibacteraceae</taxon>
        <taxon>Flexibacter</taxon>
    </lineage>
</organism>
<keyword evidence="3" id="KW-0808">Transferase</keyword>
<dbReference type="InterPro" id="IPR029044">
    <property type="entry name" value="Nucleotide-diphossugar_trans"/>
</dbReference>
<accession>A0A1I1G0W0</accession>
<name>A0A1I1G0W0_9BACT</name>
<dbReference type="OrthoDB" id="6307329at2"/>
<evidence type="ECO:0000313" key="4">
    <source>
        <dbReference type="Proteomes" id="UP000199514"/>
    </source>
</evidence>
<gene>
    <name evidence="3" type="ORF">SAMN05421780_102401</name>
</gene>
<proteinExistence type="predicted"/>
<dbReference type="PANTHER" id="PTHR43685">
    <property type="entry name" value="GLYCOSYLTRANSFERASE"/>
    <property type="match status" value="1"/>
</dbReference>
<feature type="transmembrane region" description="Helical" evidence="1">
    <location>
        <begin position="245"/>
        <end position="270"/>
    </location>
</feature>
<reference evidence="3 4" key="1">
    <citation type="submission" date="2016-10" db="EMBL/GenBank/DDBJ databases">
        <authorList>
            <person name="de Groot N.N."/>
        </authorList>
    </citation>
    <scope>NUCLEOTIDE SEQUENCE [LARGE SCALE GENOMIC DNA]</scope>
    <source>
        <strain evidence="3 4">DSM 6793</strain>
    </source>
</reference>
<evidence type="ECO:0000259" key="2">
    <source>
        <dbReference type="Pfam" id="PF00535"/>
    </source>
</evidence>
<feature type="domain" description="Glycosyltransferase 2-like" evidence="2">
    <location>
        <begin position="8"/>
        <end position="125"/>
    </location>
</feature>
<keyword evidence="4" id="KW-1185">Reference proteome</keyword>
<dbReference type="STRING" id="927664.SAMN05421780_102401"/>
<dbReference type="Pfam" id="PF00535">
    <property type="entry name" value="Glycos_transf_2"/>
    <property type="match status" value="1"/>
</dbReference>
<keyword evidence="1" id="KW-0812">Transmembrane</keyword>
<dbReference type="Proteomes" id="UP000199514">
    <property type="component" value="Unassembled WGS sequence"/>
</dbReference>
<dbReference type="EMBL" id="FOLE01000002">
    <property type="protein sequence ID" value="SFC05141.1"/>
    <property type="molecule type" value="Genomic_DNA"/>
</dbReference>
<dbReference type="RefSeq" id="WP_091509098.1">
    <property type="nucleotide sequence ID" value="NZ_FOLE01000002.1"/>
</dbReference>
<dbReference type="PANTHER" id="PTHR43685:SF3">
    <property type="entry name" value="SLR2126 PROTEIN"/>
    <property type="match status" value="1"/>
</dbReference>
<dbReference type="GO" id="GO:0016740">
    <property type="term" value="F:transferase activity"/>
    <property type="evidence" value="ECO:0007669"/>
    <property type="project" value="UniProtKB-KW"/>
</dbReference>
<dbReference type="SUPFAM" id="SSF53448">
    <property type="entry name" value="Nucleotide-diphospho-sugar transferases"/>
    <property type="match status" value="1"/>
</dbReference>
<protein>
    <submittedName>
        <fullName evidence="3">Glycosyl transferase family 2</fullName>
    </submittedName>
</protein>
<keyword evidence="1" id="KW-1133">Transmembrane helix</keyword>
<sequence length="340" mass="39550">MNKPFTLVSTVFNEINRLDQTIADIEAQTLPPTQIIITDAGSTDGTYERLMRWKTESKIEIVVLVKERCNVAEGRNMAIQAAKYDLIASTDFGCRFLPKWLESIMTPFEDEKIRIVAGSYKVREEYVDTLAAKADWVLANAYQIQMDQYFVPSSRSIAYYREIWESVGGYPEWVTLAADDSTFAYLIFKKGIKMHYVDEPNVYWLRHKTFTGFKKECWRYGLGEGETQVGMRNFLSNLVETSCRYTLPIGIMLLISGLLPLWFILPVVAVQTFGLRSYKNAFKNWWRLRSDKYNFQVFLASLYLTEISRLTHMKGYIQGYWYSPEFRKQEAKKLQAILNA</sequence>
<evidence type="ECO:0000256" key="1">
    <source>
        <dbReference type="SAM" id="Phobius"/>
    </source>
</evidence>
<keyword evidence="1" id="KW-0472">Membrane</keyword>
<dbReference type="Gene3D" id="3.90.550.10">
    <property type="entry name" value="Spore Coat Polysaccharide Biosynthesis Protein SpsA, Chain A"/>
    <property type="match status" value="1"/>
</dbReference>
<dbReference type="InterPro" id="IPR001173">
    <property type="entry name" value="Glyco_trans_2-like"/>
</dbReference>
<dbReference type="InterPro" id="IPR050834">
    <property type="entry name" value="Glycosyltransf_2"/>
</dbReference>
<evidence type="ECO:0000313" key="3">
    <source>
        <dbReference type="EMBL" id="SFC05141.1"/>
    </source>
</evidence>